<feature type="non-terminal residue" evidence="1">
    <location>
        <position position="1"/>
    </location>
</feature>
<dbReference type="Proteomes" id="UP000613177">
    <property type="component" value="Unassembled WGS sequence"/>
</dbReference>
<evidence type="ECO:0000313" key="2">
    <source>
        <dbReference type="Proteomes" id="UP000613177"/>
    </source>
</evidence>
<organism evidence="1 2">
    <name type="scientific">Thamnidium elegans</name>
    <dbReference type="NCBI Taxonomy" id="101142"/>
    <lineage>
        <taxon>Eukaryota</taxon>
        <taxon>Fungi</taxon>
        <taxon>Fungi incertae sedis</taxon>
        <taxon>Mucoromycota</taxon>
        <taxon>Mucoromycotina</taxon>
        <taxon>Mucoromycetes</taxon>
        <taxon>Mucorales</taxon>
        <taxon>Mucorineae</taxon>
        <taxon>Mucoraceae</taxon>
        <taxon>Thamnidium</taxon>
    </lineage>
</organism>
<protein>
    <submittedName>
        <fullName evidence="1">Uncharacterized protein</fullName>
    </submittedName>
</protein>
<proteinExistence type="predicted"/>
<reference evidence="1" key="1">
    <citation type="submission" date="2021-01" db="EMBL/GenBank/DDBJ databases">
        <title>Metabolic potential, ecology and presence of endohyphal bacteria is reflected in genomic diversity of Mucoromycotina.</title>
        <authorList>
            <person name="Muszewska A."/>
            <person name="Okrasinska A."/>
            <person name="Steczkiewicz K."/>
            <person name="Drgas O."/>
            <person name="Orlowska M."/>
            <person name="Perlinska-Lenart U."/>
            <person name="Aleksandrzak-Piekarczyk T."/>
            <person name="Szatraj K."/>
            <person name="Zielenkiewicz U."/>
            <person name="Pilsyk S."/>
            <person name="Malc E."/>
            <person name="Mieczkowski P."/>
            <person name="Kruszewska J.S."/>
            <person name="Biernat P."/>
            <person name="Pawlowska J."/>
        </authorList>
    </citation>
    <scope>NUCLEOTIDE SEQUENCE</scope>
    <source>
        <strain evidence="1">WA0000018081</strain>
    </source>
</reference>
<accession>A0A8H7SFU4</accession>
<dbReference type="AlphaFoldDB" id="A0A8H7SFU4"/>
<evidence type="ECO:0000313" key="1">
    <source>
        <dbReference type="EMBL" id="KAG2228512.1"/>
    </source>
</evidence>
<keyword evidence="2" id="KW-1185">Reference proteome</keyword>
<dbReference type="EMBL" id="JAEPRE010000432">
    <property type="protein sequence ID" value="KAG2228512.1"/>
    <property type="molecule type" value="Genomic_DNA"/>
</dbReference>
<sequence>MPSEKETVEIDDIFNADDMDVEDHLDYSSDPMEENESFEEFLYSDIYSVPYKTGCTFEENEGQSHIYHQSNVDQHTFTITELLSIHLFDIVSDNNVPRECYRQLVRFANTIIRDIQKIHEESPNPKIMHGPAVDNLLKRHSNVKAHIYDACIQGCRLFNDDSME</sequence>
<gene>
    <name evidence="1" type="ORF">INT48_006675</name>
</gene>
<name>A0A8H7SFU4_9FUNG</name>
<comment type="caution">
    <text evidence="1">The sequence shown here is derived from an EMBL/GenBank/DDBJ whole genome shotgun (WGS) entry which is preliminary data.</text>
</comment>